<protein>
    <recommendedName>
        <fullName evidence="2">3-keto-alpha-glucoside-1,2-lyase/3-keto-2-hydroxy-glucal hydratase domain-containing protein</fullName>
    </recommendedName>
</protein>
<evidence type="ECO:0000256" key="1">
    <source>
        <dbReference type="SAM" id="SignalP"/>
    </source>
</evidence>
<reference evidence="3 4" key="1">
    <citation type="submission" date="2019-08" db="EMBL/GenBank/DDBJ databases">
        <title>Deep-cultivation of Planctomycetes and their phenomic and genomic characterization uncovers novel biology.</title>
        <authorList>
            <person name="Wiegand S."/>
            <person name="Jogler M."/>
            <person name="Boedeker C."/>
            <person name="Pinto D."/>
            <person name="Vollmers J."/>
            <person name="Rivas-Marin E."/>
            <person name="Kohn T."/>
            <person name="Peeters S.H."/>
            <person name="Heuer A."/>
            <person name="Rast P."/>
            <person name="Oberbeckmann S."/>
            <person name="Bunk B."/>
            <person name="Jeske O."/>
            <person name="Meyerdierks A."/>
            <person name="Storesund J.E."/>
            <person name="Kallscheuer N."/>
            <person name="Luecker S."/>
            <person name="Lage O.M."/>
            <person name="Pohl T."/>
            <person name="Merkel B.J."/>
            <person name="Hornburger P."/>
            <person name="Mueller R.-W."/>
            <person name="Bruemmer F."/>
            <person name="Labrenz M."/>
            <person name="Spormann A.M."/>
            <person name="Op Den Camp H."/>
            <person name="Overmann J."/>
            <person name="Amann R."/>
            <person name="Jetten M.S.M."/>
            <person name="Mascher T."/>
            <person name="Medema M.H."/>
            <person name="Devos D.P."/>
            <person name="Kaster A.-K."/>
            <person name="Ovreas L."/>
            <person name="Rohde M."/>
            <person name="Galperin M.Y."/>
            <person name="Jogler C."/>
        </authorList>
    </citation>
    <scope>NUCLEOTIDE SEQUENCE [LARGE SCALE GENOMIC DNA]</scope>
    <source>
        <strain evidence="3 4">LF1</strain>
    </source>
</reference>
<dbReference type="AlphaFoldDB" id="A0A5B1CQE4"/>
<feature type="domain" description="3-keto-alpha-glucoside-1,2-lyase/3-keto-2-hydroxy-glucal hydratase" evidence="2">
    <location>
        <begin position="53"/>
        <end position="289"/>
    </location>
</feature>
<feature type="chain" id="PRO_5022772364" description="3-keto-alpha-glucoside-1,2-lyase/3-keto-2-hydroxy-glucal hydratase domain-containing protein" evidence="1">
    <location>
        <begin position="28"/>
        <end position="305"/>
    </location>
</feature>
<accession>A0A5B1CQE4</accession>
<keyword evidence="4" id="KW-1185">Reference proteome</keyword>
<organism evidence="3 4">
    <name type="scientific">Rubripirellula obstinata</name>
    <dbReference type="NCBI Taxonomy" id="406547"/>
    <lineage>
        <taxon>Bacteria</taxon>
        <taxon>Pseudomonadati</taxon>
        <taxon>Planctomycetota</taxon>
        <taxon>Planctomycetia</taxon>
        <taxon>Pirellulales</taxon>
        <taxon>Pirellulaceae</taxon>
        <taxon>Rubripirellula</taxon>
    </lineage>
</organism>
<keyword evidence="1" id="KW-0732">Signal</keyword>
<sequence precursor="true">MITNRKIWFIITALLTSTLSSITPSNAQSVAPSIADDPKIDQAKEEQPADGQWRSLLDQDLSNFEVWMGIPHQSVQGLPEGTFQAEKVTKGQPMGLDADVKNVFAVTVVNEEPVLKISGEIYGGLTTLEDFGDYHFSTQFKWGDKKWEPRLNRLRDSGILYHCTGKHGAFWEVWKSSVEYQVQETDLGDLYPLGGTSAEVRATDGKYDPESEQFARRGMIKAGSEPDAPHGQWNRLEVYTLGTTSVHVANDVVVMVLENLKIRGKPLSRGQIQIQSEAAECYYKDMKIRSISDFPADIKSQMRLR</sequence>
<dbReference type="InterPro" id="IPR010496">
    <property type="entry name" value="AL/BT2_dom"/>
</dbReference>
<dbReference type="GO" id="GO:0016787">
    <property type="term" value="F:hydrolase activity"/>
    <property type="evidence" value="ECO:0007669"/>
    <property type="project" value="InterPro"/>
</dbReference>
<dbReference type="EMBL" id="VRLW01000001">
    <property type="protein sequence ID" value="KAA1262195.1"/>
    <property type="molecule type" value="Genomic_DNA"/>
</dbReference>
<dbReference type="Proteomes" id="UP000322699">
    <property type="component" value="Unassembled WGS sequence"/>
</dbReference>
<gene>
    <name evidence="3" type="ORF">LF1_47570</name>
</gene>
<evidence type="ECO:0000313" key="4">
    <source>
        <dbReference type="Proteomes" id="UP000322699"/>
    </source>
</evidence>
<proteinExistence type="predicted"/>
<comment type="caution">
    <text evidence="3">The sequence shown here is derived from an EMBL/GenBank/DDBJ whole genome shotgun (WGS) entry which is preliminary data.</text>
</comment>
<name>A0A5B1CQE4_9BACT</name>
<evidence type="ECO:0000259" key="2">
    <source>
        <dbReference type="Pfam" id="PF06439"/>
    </source>
</evidence>
<dbReference type="Gene3D" id="2.60.120.560">
    <property type="entry name" value="Exo-inulinase, domain 1"/>
    <property type="match status" value="1"/>
</dbReference>
<dbReference type="Pfam" id="PF06439">
    <property type="entry name" value="3keto-disac_hyd"/>
    <property type="match status" value="1"/>
</dbReference>
<feature type="signal peptide" evidence="1">
    <location>
        <begin position="1"/>
        <end position="27"/>
    </location>
</feature>
<evidence type="ECO:0000313" key="3">
    <source>
        <dbReference type="EMBL" id="KAA1262195.1"/>
    </source>
</evidence>